<dbReference type="InterPro" id="IPR041371">
    <property type="entry name" value="GH92_N"/>
</dbReference>
<dbReference type="Proteomes" id="UP000432350">
    <property type="component" value="Unassembled WGS sequence"/>
</dbReference>
<protein>
    <submittedName>
        <fullName evidence="8">Alpha-mannosidase</fullName>
    </submittedName>
</protein>
<comment type="cofactor">
    <cofactor evidence="1">
        <name>Ca(2+)</name>
        <dbReference type="ChEBI" id="CHEBI:29108"/>
    </cofactor>
</comment>
<dbReference type="GO" id="GO:0005829">
    <property type="term" value="C:cytosol"/>
    <property type="evidence" value="ECO:0007669"/>
    <property type="project" value="TreeGrafter"/>
</dbReference>
<dbReference type="SUPFAM" id="SSF48208">
    <property type="entry name" value="Six-hairpin glycosidases"/>
    <property type="match status" value="1"/>
</dbReference>
<feature type="signal peptide" evidence="5">
    <location>
        <begin position="1"/>
        <end position="22"/>
    </location>
</feature>
<reference evidence="8 9" key="1">
    <citation type="submission" date="2019-10" db="EMBL/GenBank/DDBJ databases">
        <authorList>
            <person name="Karimi E."/>
        </authorList>
    </citation>
    <scope>NUCLEOTIDE SEQUENCE [LARGE SCALE GENOMIC DNA]</scope>
    <source>
        <strain evidence="8">Sphingobacterium sp. 8BC</strain>
    </source>
</reference>
<evidence type="ECO:0000256" key="2">
    <source>
        <dbReference type="ARBA" id="ARBA00011245"/>
    </source>
</evidence>
<dbReference type="Pfam" id="PF07971">
    <property type="entry name" value="Glyco_hydro_92"/>
    <property type="match status" value="1"/>
</dbReference>
<dbReference type="EMBL" id="CABWMV010000024">
    <property type="protein sequence ID" value="VXC78618.1"/>
    <property type="molecule type" value="Genomic_DNA"/>
</dbReference>
<sequence>MFNIKKLTGSILFLFATHAGMAQQTSPVDFVNPLIGTESKYELSNGNTYPAIARPWGMNFWTPQTGNMGDGWVYTYTADKIKGFKQTHQPSPWNNDYGQFSIMPITGTPLFDQEKRASWFSHKAEIAKPYYYSVYLADHDVTTELSPSQRAAIFQFTFPKTDSAYVIIDAFDKGSYIKVIPQENKIIGYSTKNSGGVPENFKNYFVITFDRPFSYKAAVKSGAISKDELEIQDNHAGAVVGFSSLKRGEKVTARIASSFISFEQAELNLKEVKSKTFQQVVDEGKAQWNEILGRVQVEDHNIDRLRTFYSSLYRSTLFPRDFSEIDGTGKRMHYSPYNGQVLPGEMFTDTGFWDTFRSLFPLLNLLYPSMNDRMQEGLVNAYKESGYLPEWASPGHRASMIGNNSASIVADALITDRKGYDKDLLWEALKHGANSAYPKHSSTGRFGYEYYNKLGYIPADVKVDQNVARSLEYAYNDWCIYEFGKALGKPEAETAIYATRAMNYKNLFDPSTKLMRGKKADGSFVSDFDPSAWSREYTEGNAWHWSFCVFHDPQGLINLMGGNKSFVSMLDTVFVIPSYEGMKSRGMIHEMREMQVMNMGQYAHGNQPIQHMPYLYNYAAEPWKAQYWVRKIMDKLYLPTPDGYCGDEDNGQTSAWYVFSSLGFYPVSPASGEYVIGSPQFDKVTLNFENGKKVNIQAKQQGANQVYVDQLTWNGKPYNHNYIRYKDLLQGAKLDFKMSEEPNKNRGTKKEDAPYSFSNEKIK</sequence>
<dbReference type="InterPro" id="IPR012939">
    <property type="entry name" value="Glyco_hydro_92"/>
</dbReference>
<accession>A0A654BFQ9</accession>
<feature type="region of interest" description="Disordered" evidence="4">
    <location>
        <begin position="739"/>
        <end position="763"/>
    </location>
</feature>
<evidence type="ECO:0000313" key="8">
    <source>
        <dbReference type="EMBL" id="VXC78618.1"/>
    </source>
</evidence>
<evidence type="ECO:0000256" key="3">
    <source>
        <dbReference type="ARBA" id="ARBA00022837"/>
    </source>
</evidence>
<dbReference type="RefSeq" id="WP_115046905.1">
    <property type="nucleotide sequence ID" value="NZ_CP068086.1"/>
</dbReference>
<keyword evidence="5" id="KW-0732">Signal</keyword>
<dbReference type="PANTHER" id="PTHR12143">
    <property type="entry name" value="PEPTIDE N-GLYCANASE PNGASE -RELATED"/>
    <property type="match status" value="1"/>
</dbReference>
<dbReference type="FunFam" id="1.20.1050.60:FF:000001">
    <property type="entry name" value="Putative alpha-1,2-mannosidase"/>
    <property type="match status" value="1"/>
</dbReference>
<proteinExistence type="predicted"/>
<dbReference type="Gene3D" id="1.20.1610.10">
    <property type="entry name" value="alpha-1,2-mannosidases domains"/>
    <property type="match status" value="1"/>
</dbReference>
<comment type="subunit">
    <text evidence="2">Monomer.</text>
</comment>
<evidence type="ECO:0000259" key="7">
    <source>
        <dbReference type="Pfam" id="PF17678"/>
    </source>
</evidence>
<dbReference type="FunFam" id="1.20.1610.10:FF:000001">
    <property type="entry name" value="Putative alpha-1,2-mannosidase"/>
    <property type="match status" value="1"/>
</dbReference>
<dbReference type="AlphaFoldDB" id="A0A654BFQ9"/>
<evidence type="ECO:0000256" key="1">
    <source>
        <dbReference type="ARBA" id="ARBA00001913"/>
    </source>
</evidence>
<dbReference type="GO" id="GO:0006516">
    <property type="term" value="P:glycoprotein catabolic process"/>
    <property type="evidence" value="ECO:0007669"/>
    <property type="project" value="TreeGrafter"/>
</dbReference>
<gene>
    <name evidence="8" type="ORF">SPHINGO8BC_50030</name>
</gene>
<organism evidence="8 9">
    <name type="scientific">Sphingobacterium multivorum</name>
    <dbReference type="NCBI Taxonomy" id="28454"/>
    <lineage>
        <taxon>Bacteria</taxon>
        <taxon>Pseudomonadati</taxon>
        <taxon>Bacteroidota</taxon>
        <taxon>Sphingobacteriia</taxon>
        <taxon>Sphingobacteriales</taxon>
        <taxon>Sphingobacteriaceae</taxon>
        <taxon>Sphingobacterium</taxon>
    </lineage>
</organism>
<name>A0A654BFQ9_SPHMU</name>
<feature type="chain" id="PRO_5024853622" evidence="5">
    <location>
        <begin position="23"/>
        <end position="763"/>
    </location>
</feature>
<evidence type="ECO:0000313" key="9">
    <source>
        <dbReference type="Proteomes" id="UP000432350"/>
    </source>
</evidence>
<dbReference type="Gene3D" id="2.70.98.10">
    <property type="match status" value="1"/>
</dbReference>
<dbReference type="GO" id="GO:0005975">
    <property type="term" value="P:carbohydrate metabolic process"/>
    <property type="evidence" value="ECO:0007669"/>
    <property type="project" value="InterPro"/>
</dbReference>
<dbReference type="Pfam" id="PF17678">
    <property type="entry name" value="Glyco_hydro_92N"/>
    <property type="match status" value="1"/>
</dbReference>
<evidence type="ECO:0000256" key="4">
    <source>
        <dbReference type="SAM" id="MobiDB-lite"/>
    </source>
</evidence>
<dbReference type="FunFam" id="3.30.2080.10:FF:000001">
    <property type="entry name" value="Alpha-1,2-mannosidase subfamily"/>
    <property type="match status" value="1"/>
</dbReference>
<evidence type="ECO:0000259" key="6">
    <source>
        <dbReference type="Pfam" id="PF07971"/>
    </source>
</evidence>
<dbReference type="InterPro" id="IPR005887">
    <property type="entry name" value="GH92_a_mannosidase_put"/>
</dbReference>
<dbReference type="NCBIfam" id="TIGR01180">
    <property type="entry name" value="aman2_put"/>
    <property type="match status" value="1"/>
</dbReference>
<feature type="domain" description="Glycosyl hydrolase family 92" evidence="6">
    <location>
        <begin position="264"/>
        <end position="739"/>
    </location>
</feature>
<evidence type="ECO:0000256" key="5">
    <source>
        <dbReference type="SAM" id="SignalP"/>
    </source>
</evidence>
<dbReference type="Gene3D" id="3.30.2080.10">
    <property type="entry name" value="GH92 mannosidase domain"/>
    <property type="match status" value="1"/>
</dbReference>
<dbReference type="InterPro" id="IPR014718">
    <property type="entry name" value="GH-type_carb-bd"/>
</dbReference>
<feature type="compositionally biased region" description="Basic and acidic residues" evidence="4">
    <location>
        <begin position="739"/>
        <end position="753"/>
    </location>
</feature>
<keyword evidence="3" id="KW-0106">Calcium</keyword>
<dbReference type="GO" id="GO:0000224">
    <property type="term" value="F:peptide-N4-(N-acetyl-beta-glucosaminyl)asparagine amidase activity"/>
    <property type="evidence" value="ECO:0007669"/>
    <property type="project" value="TreeGrafter"/>
</dbReference>
<dbReference type="InterPro" id="IPR050883">
    <property type="entry name" value="PNGase"/>
</dbReference>
<dbReference type="GO" id="GO:0030246">
    <property type="term" value="F:carbohydrate binding"/>
    <property type="evidence" value="ECO:0007669"/>
    <property type="project" value="InterPro"/>
</dbReference>
<dbReference type="Gene3D" id="1.20.1050.60">
    <property type="entry name" value="alpha-1,2-mannosidase"/>
    <property type="match status" value="1"/>
</dbReference>
<dbReference type="InterPro" id="IPR008928">
    <property type="entry name" value="6-hairpin_glycosidase_sf"/>
</dbReference>
<feature type="domain" description="Glycosyl hydrolase family 92 N-terminal" evidence="7">
    <location>
        <begin position="30"/>
        <end position="258"/>
    </location>
</feature>
<dbReference type="PANTHER" id="PTHR12143:SF43">
    <property type="entry name" value="PUTATIVE-RELATED"/>
    <property type="match status" value="1"/>
</dbReference>